<dbReference type="OrthoDB" id="185373at2759"/>
<reference evidence="5 6" key="1">
    <citation type="submission" date="2020-10" db="EMBL/GenBank/DDBJ databases">
        <title>The Coptis chinensis genome and diversification of protoberbering-type alkaloids.</title>
        <authorList>
            <person name="Wang B."/>
            <person name="Shu S."/>
            <person name="Song C."/>
            <person name="Liu Y."/>
        </authorList>
    </citation>
    <scope>NUCLEOTIDE SEQUENCE [LARGE SCALE GENOMIC DNA]</scope>
    <source>
        <strain evidence="5">HL-2020</strain>
        <tissue evidence="5">Leaf</tissue>
    </source>
</reference>
<dbReference type="Pfam" id="PF13041">
    <property type="entry name" value="PPR_2"/>
    <property type="match status" value="1"/>
</dbReference>
<keyword evidence="6" id="KW-1185">Reference proteome</keyword>
<keyword evidence="2" id="KW-0677">Repeat</keyword>
<sequence length="272" mass="30429">MATASSSSLSRLLLRTFSNPSFPPPRFPTLTRLFSSRPRRNTTKTITFSDADDEDEKNNITKEMEKTKLPPPYDPFNKKPVIEEPNDPKDLQEIFHKMRTEGLVNNAIKMFDALSKDGLTHEAMELFGVIKDKGNMPDVVAHTAVIEAYSNAGGHSKEAVKVFLRMLSSGVKPNAYTYSVLIKGLAKDGNLKDAKKYVLDMMDKGIKGPNVGTYTCVFEAFAREEKVDEGKELLEVIKSKGFTPDENAVRDHLSKRGQVFSSVMNMLFNKVN</sequence>
<comment type="similarity">
    <text evidence="1">Belongs to the PPR family. P subfamily.</text>
</comment>
<dbReference type="InterPro" id="IPR011990">
    <property type="entry name" value="TPR-like_helical_dom_sf"/>
</dbReference>
<name>A0A835IE61_9MAGN</name>
<dbReference type="AlphaFoldDB" id="A0A835IE61"/>
<dbReference type="NCBIfam" id="TIGR00756">
    <property type="entry name" value="PPR"/>
    <property type="match status" value="3"/>
</dbReference>
<dbReference type="Pfam" id="PF01535">
    <property type="entry name" value="PPR"/>
    <property type="match status" value="2"/>
</dbReference>
<evidence type="ECO:0000313" key="5">
    <source>
        <dbReference type="EMBL" id="KAF9614128.1"/>
    </source>
</evidence>
<proteinExistence type="inferred from homology"/>
<evidence type="ECO:0000256" key="2">
    <source>
        <dbReference type="ARBA" id="ARBA00022737"/>
    </source>
</evidence>
<dbReference type="EMBL" id="JADFTS010000003">
    <property type="protein sequence ID" value="KAF9614128.1"/>
    <property type="molecule type" value="Genomic_DNA"/>
</dbReference>
<accession>A0A835IE61</accession>
<dbReference type="Gene3D" id="1.25.40.10">
    <property type="entry name" value="Tetratricopeptide repeat domain"/>
    <property type="match status" value="2"/>
</dbReference>
<dbReference type="PANTHER" id="PTHR47941">
    <property type="entry name" value="PENTATRICOPEPTIDE REPEAT-CONTAINING PROTEIN 3, MITOCHONDRIAL"/>
    <property type="match status" value="1"/>
</dbReference>
<dbReference type="Proteomes" id="UP000631114">
    <property type="component" value="Unassembled WGS sequence"/>
</dbReference>
<evidence type="ECO:0000256" key="3">
    <source>
        <dbReference type="PROSITE-ProRule" id="PRU00708"/>
    </source>
</evidence>
<feature type="repeat" description="PPR" evidence="3">
    <location>
        <begin position="210"/>
        <end position="244"/>
    </location>
</feature>
<comment type="caution">
    <text evidence="5">The sequence shown here is derived from an EMBL/GenBank/DDBJ whole genome shotgun (WGS) entry which is preliminary data.</text>
</comment>
<organism evidence="5 6">
    <name type="scientific">Coptis chinensis</name>
    <dbReference type="NCBI Taxonomy" id="261450"/>
    <lineage>
        <taxon>Eukaryota</taxon>
        <taxon>Viridiplantae</taxon>
        <taxon>Streptophyta</taxon>
        <taxon>Embryophyta</taxon>
        <taxon>Tracheophyta</taxon>
        <taxon>Spermatophyta</taxon>
        <taxon>Magnoliopsida</taxon>
        <taxon>Ranunculales</taxon>
        <taxon>Ranunculaceae</taxon>
        <taxon>Coptidoideae</taxon>
        <taxon>Coptis</taxon>
    </lineage>
</organism>
<evidence type="ECO:0008006" key="7">
    <source>
        <dbReference type="Google" id="ProtNLM"/>
    </source>
</evidence>
<feature type="repeat" description="PPR" evidence="3">
    <location>
        <begin position="138"/>
        <end position="173"/>
    </location>
</feature>
<protein>
    <recommendedName>
        <fullName evidence="7">Pentatricopeptide repeat-containing protein</fullName>
    </recommendedName>
</protein>
<dbReference type="InterPro" id="IPR002885">
    <property type="entry name" value="PPR_rpt"/>
</dbReference>
<feature type="repeat" description="PPR" evidence="3">
    <location>
        <begin position="174"/>
        <end position="208"/>
    </location>
</feature>
<evidence type="ECO:0000313" key="6">
    <source>
        <dbReference type="Proteomes" id="UP000631114"/>
    </source>
</evidence>
<evidence type="ECO:0000256" key="1">
    <source>
        <dbReference type="ARBA" id="ARBA00007626"/>
    </source>
</evidence>
<feature type="compositionally biased region" description="Basic and acidic residues" evidence="4">
    <location>
        <begin position="76"/>
        <end position="86"/>
    </location>
</feature>
<gene>
    <name evidence="5" type="ORF">IFM89_015390</name>
</gene>
<dbReference type="PROSITE" id="PS51375">
    <property type="entry name" value="PPR"/>
    <property type="match status" value="3"/>
</dbReference>
<feature type="region of interest" description="Disordered" evidence="4">
    <location>
        <begin position="66"/>
        <end position="86"/>
    </location>
</feature>
<evidence type="ECO:0000256" key="4">
    <source>
        <dbReference type="SAM" id="MobiDB-lite"/>
    </source>
</evidence>